<reference evidence="1 2" key="1">
    <citation type="submission" date="2007-03" db="EMBL/GenBank/DDBJ databases">
        <authorList>
            <person name="Fulton L."/>
            <person name="Clifton S."/>
            <person name="Fulton B."/>
            <person name="Xu J."/>
            <person name="Minx P."/>
            <person name="Pepin K.H."/>
            <person name="Johnson M."/>
            <person name="Thiruvilangam P."/>
            <person name="Bhonagiri V."/>
            <person name="Nash W.E."/>
            <person name="Mardis E.R."/>
            <person name="Wilson R.K."/>
        </authorList>
    </citation>
    <scope>NUCLEOTIDE SEQUENCE [LARGE SCALE GENOMIC DNA]</scope>
    <source>
        <strain evidence="1 2">ATCC 27560</strain>
    </source>
</reference>
<protein>
    <submittedName>
        <fullName evidence="1">Uncharacterized protein</fullName>
    </submittedName>
</protein>
<reference evidence="1 2" key="2">
    <citation type="submission" date="2007-04" db="EMBL/GenBank/DDBJ databases">
        <title>Draft genome sequence of Eubacterium ventriosum (ATCC 27560).</title>
        <authorList>
            <person name="Sudarsanam P."/>
            <person name="Ley R."/>
            <person name="Guruge J."/>
            <person name="Turnbaugh P.J."/>
            <person name="Mahowald M."/>
            <person name="Liep D."/>
            <person name="Gordon J."/>
        </authorList>
    </citation>
    <scope>NUCLEOTIDE SEQUENCE [LARGE SCALE GENOMIC DNA]</scope>
    <source>
        <strain evidence="1 2">ATCC 27560</strain>
    </source>
</reference>
<name>A5Z3M8_9FIRM</name>
<dbReference type="EMBL" id="AAVL02000024">
    <property type="protein sequence ID" value="EDM52392.1"/>
    <property type="molecule type" value="Genomic_DNA"/>
</dbReference>
<dbReference type="HOGENOM" id="CLU_2616755_0_0_9"/>
<organism evidence="1 2">
    <name type="scientific">Eubacterium ventriosum ATCC 27560</name>
    <dbReference type="NCBI Taxonomy" id="411463"/>
    <lineage>
        <taxon>Bacteria</taxon>
        <taxon>Bacillati</taxon>
        <taxon>Bacillota</taxon>
        <taxon>Clostridia</taxon>
        <taxon>Eubacteriales</taxon>
        <taxon>Eubacteriaceae</taxon>
        <taxon>Eubacterium</taxon>
    </lineage>
</organism>
<sequence>MPPFVMLPMEVLQPPFDFVKATLPSDNNIFMSLTASAIDHALISTPFATGSKKGKPVTIATDAAIADTCSIFSLSVMR</sequence>
<gene>
    <name evidence="1" type="ORF">EUBVEN_00273</name>
</gene>
<accession>A5Z3M8</accession>
<evidence type="ECO:0000313" key="2">
    <source>
        <dbReference type="Proteomes" id="UP000006000"/>
    </source>
</evidence>
<dbReference type="Proteomes" id="UP000006000">
    <property type="component" value="Unassembled WGS sequence"/>
</dbReference>
<comment type="caution">
    <text evidence="1">The sequence shown here is derived from an EMBL/GenBank/DDBJ whole genome shotgun (WGS) entry which is preliminary data.</text>
</comment>
<evidence type="ECO:0000313" key="1">
    <source>
        <dbReference type="EMBL" id="EDM52392.1"/>
    </source>
</evidence>
<dbReference type="AlphaFoldDB" id="A5Z3M8"/>
<proteinExistence type="predicted"/>